<gene>
    <name evidence="1" type="ORF">DPMN_052588</name>
</gene>
<accession>A0A9D4CL92</accession>
<protein>
    <submittedName>
        <fullName evidence="1">Uncharacterized protein</fullName>
    </submittedName>
</protein>
<dbReference type="Proteomes" id="UP000828390">
    <property type="component" value="Unassembled WGS sequence"/>
</dbReference>
<proteinExistence type="predicted"/>
<evidence type="ECO:0000313" key="2">
    <source>
        <dbReference type="Proteomes" id="UP000828390"/>
    </source>
</evidence>
<evidence type="ECO:0000313" key="1">
    <source>
        <dbReference type="EMBL" id="KAH3726719.1"/>
    </source>
</evidence>
<sequence>MSIKELGELLMEVYQTLKHVKKAGERFSEEAERILANAYNFIIRGEQGLEKETQVSEQRITSETQAGIEHIERKRHDAEQLLASKIQDSTKRIEYTLQEGIKRFQQAANKTTRVEYEQGKAGSYNKVCFLYTCTHYLFNKQREPYLDSTMDK</sequence>
<organism evidence="1 2">
    <name type="scientific">Dreissena polymorpha</name>
    <name type="common">Zebra mussel</name>
    <name type="synonym">Mytilus polymorpha</name>
    <dbReference type="NCBI Taxonomy" id="45954"/>
    <lineage>
        <taxon>Eukaryota</taxon>
        <taxon>Metazoa</taxon>
        <taxon>Spiralia</taxon>
        <taxon>Lophotrochozoa</taxon>
        <taxon>Mollusca</taxon>
        <taxon>Bivalvia</taxon>
        <taxon>Autobranchia</taxon>
        <taxon>Heteroconchia</taxon>
        <taxon>Euheterodonta</taxon>
        <taxon>Imparidentia</taxon>
        <taxon>Neoheterodontei</taxon>
        <taxon>Myida</taxon>
        <taxon>Dreissenoidea</taxon>
        <taxon>Dreissenidae</taxon>
        <taxon>Dreissena</taxon>
    </lineage>
</organism>
<dbReference type="EMBL" id="JAIWYP010000012">
    <property type="protein sequence ID" value="KAH3726719.1"/>
    <property type="molecule type" value="Genomic_DNA"/>
</dbReference>
<reference evidence="1" key="1">
    <citation type="journal article" date="2019" name="bioRxiv">
        <title>The Genome of the Zebra Mussel, Dreissena polymorpha: A Resource for Invasive Species Research.</title>
        <authorList>
            <person name="McCartney M.A."/>
            <person name="Auch B."/>
            <person name="Kono T."/>
            <person name="Mallez S."/>
            <person name="Zhang Y."/>
            <person name="Obille A."/>
            <person name="Becker A."/>
            <person name="Abrahante J.E."/>
            <person name="Garbe J."/>
            <person name="Badalamenti J.P."/>
            <person name="Herman A."/>
            <person name="Mangelson H."/>
            <person name="Liachko I."/>
            <person name="Sullivan S."/>
            <person name="Sone E.D."/>
            <person name="Koren S."/>
            <person name="Silverstein K.A.T."/>
            <person name="Beckman K.B."/>
            <person name="Gohl D.M."/>
        </authorList>
    </citation>
    <scope>NUCLEOTIDE SEQUENCE</scope>
    <source>
        <strain evidence="1">Duluth1</strain>
        <tissue evidence="1">Whole animal</tissue>
    </source>
</reference>
<name>A0A9D4CL92_DREPO</name>
<reference evidence="1" key="2">
    <citation type="submission" date="2020-11" db="EMBL/GenBank/DDBJ databases">
        <authorList>
            <person name="McCartney M.A."/>
            <person name="Auch B."/>
            <person name="Kono T."/>
            <person name="Mallez S."/>
            <person name="Becker A."/>
            <person name="Gohl D.M."/>
            <person name="Silverstein K.A.T."/>
            <person name="Koren S."/>
            <person name="Bechman K.B."/>
            <person name="Herman A."/>
            <person name="Abrahante J.E."/>
            <person name="Garbe J."/>
        </authorList>
    </citation>
    <scope>NUCLEOTIDE SEQUENCE</scope>
    <source>
        <strain evidence="1">Duluth1</strain>
        <tissue evidence="1">Whole animal</tissue>
    </source>
</reference>
<dbReference type="AlphaFoldDB" id="A0A9D4CL92"/>
<keyword evidence="2" id="KW-1185">Reference proteome</keyword>
<comment type="caution">
    <text evidence="1">The sequence shown here is derived from an EMBL/GenBank/DDBJ whole genome shotgun (WGS) entry which is preliminary data.</text>
</comment>